<dbReference type="PIRSF" id="PIRSF036639">
    <property type="entry name" value="PMK_anim"/>
    <property type="match status" value="1"/>
</dbReference>
<comment type="caution">
    <text evidence="19">The sequence shown here is derived from an EMBL/GenBank/DDBJ whole genome shotgun (WGS) entry which is preliminary data.</text>
</comment>
<evidence type="ECO:0000256" key="16">
    <source>
        <dbReference type="ARBA" id="ARBA00023221"/>
    </source>
</evidence>
<evidence type="ECO:0000256" key="17">
    <source>
        <dbReference type="ARBA" id="ARBA00034549"/>
    </source>
</evidence>
<sequence length="195" mass="22567">MSKNPVIIFLFSGKRKSGKDYITDMLQQRLDETQSKIIRLSGPIKRQFATDNGLDYSHLLTASDYKEKYRLDMIAWSEAKRTQDTGFFIRAAIDMYEGSKYPIWIVSDMRRQSDLAWFPQHYDNIIYTVRITASEAARKQRGWTFTSGVDDAESECDLDNITDWNQEVDNSNCSGIVELLDHLTTLCNDKLNNLQ</sequence>
<dbReference type="GO" id="GO:0019287">
    <property type="term" value="P:isopentenyl diphosphate biosynthetic process, mevalonate pathway"/>
    <property type="evidence" value="ECO:0007669"/>
    <property type="project" value="TreeGrafter"/>
</dbReference>
<evidence type="ECO:0000256" key="8">
    <source>
        <dbReference type="ARBA" id="ARBA00022741"/>
    </source>
</evidence>
<dbReference type="EMBL" id="JARKIK010000025">
    <property type="protein sequence ID" value="KAK8743213.1"/>
    <property type="molecule type" value="Genomic_DNA"/>
</dbReference>
<keyword evidence="13" id="KW-0756">Sterol biosynthesis</keyword>
<dbReference type="PANTHER" id="PTHR13101">
    <property type="entry name" value="PHOSPHOMEVALONATE KINASE"/>
    <property type="match status" value="1"/>
</dbReference>
<evidence type="ECO:0000256" key="13">
    <source>
        <dbReference type="ARBA" id="ARBA00023011"/>
    </source>
</evidence>
<evidence type="ECO:0000256" key="7">
    <source>
        <dbReference type="ARBA" id="ARBA00022679"/>
    </source>
</evidence>
<keyword evidence="14" id="KW-0443">Lipid metabolism</keyword>
<name>A0AAW0XV81_CHEQU</name>
<reference evidence="19 20" key="1">
    <citation type="journal article" date="2024" name="BMC Genomics">
        <title>Genome assembly of redclaw crayfish (Cherax quadricarinatus) provides insights into its immune adaptation and hypoxia tolerance.</title>
        <authorList>
            <person name="Liu Z."/>
            <person name="Zheng J."/>
            <person name="Li H."/>
            <person name="Fang K."/>
            <person name="Wang S."/>
            <person name="He J."/>
            <person name="Zhou D."/>
            <person name="Weng S."/>
            <person name="Chi M."/>
            <person name="Gu Z."/>
            <person name="He J."/>
            <person name="Li F."/>
            <person name="Wang M."/>
        </authorList>
    </citation>
    <scope>NUCLEOTIDE SEQUENCE [LARGE SCALE GENOMIC DNA]</scope>
    <source>
        <strain evidence="19">ZL_2023a</strain>
    </source>
</reference>
<dbReference type="NCBIfam" id="TIGR01223">
    <property type="entry name" value="Pmev_kin_anim"/>
    <property type="match status" value="1"/>
</dbReference>
<comment type="pathway">
    <text evidence="2">Isoprenoid biosynthesis; isopentenyl diphosphate biosynthesis via mevalonate pathway; isopentenyl diphosphate from (R)-mevalonate: step 2/3.</text>
</comment>
<evidence type="ECO:0000256" key="1">
    <source>
        <dbReference type="ARBA" id="ARBA00004514"/>
    </source>
</evidence>
<feature type="binding site" evidence="18">
    <location>
        <position position="141"/>
    </location>
    <ligand>
        <name>ATP</name>
        <dbReference type="ChEBI" id="CHEBI:30616"/>
    </ligand>
</feature>
<dbReference type="FunFam" id="3.40.50.300:FF:001026">
    <property type="entry name" value="Phosphomevalonate kinase"/>
    <property type="match status" value="1"/>
</dbReference>
<feature type="binding site" evidence="18">
    <location>
        <begin position="14"/>
        <end position="20"/>
    </location>
    <ligand>
        <name>ATP</name>
        <dbReference type="ChEBI" id="CHEBI:30616"/>
    </ligand>
</feature>
<dbReference type="InterPro" id="IPR005919">
    <property type="entry name" value="Pmev_kin_anim"/>
</dbReference>
<dbReference type="GO" id="GO:0005524">
    <property type="term" value="F:ATP binding"/>
    <property type="evidence" value="ECO:0007669"/>
    <property type="project" value="UniProtKB-KW"/>
</dbReference>
<keyword evidence="12" id="KW-0752">Steroid biosynthesis</keyword>
<keyword evidence="7" id="KW-0808">Transferase</keyword>
<evidence type="ECO:0000256" key="5">
    <source>
        <dbReference type="ARBA" id="ARBA00022516"/>
    </source>
</evidence>
<keyword evidence="11 18" id="KW-0067">ATP-binding</keyword>
<evidence type="ECO:0000256" key="3">
    <source>
        <dbReference type="ARBA" id="ARBA00012958"/>
    </source>
</evidence>
<evidence type="ECO:0000313" key="20">
    <source>
        <dbReference type="Proteomes" id="UP001445076"/>
    </source>
</evidence>
<keyword evidence="15" id="KW-1207">Sterol metabolism</keyword>
<dbReference type="GO" id="GO:0004631">
    <property type="term" value="F:phosphomevalonate kinase activity"/>
    <property type="evidence" value="ECO:0007669"/>
    <property type="project" value="UniProtKB-EC"/>
</dbReference>
<dbReference type="PANTHER" id="PTHR13101:SF1">
    <property type="entry name" value="PHOSPHOMEVALONATE KINASE"/>
    <property type="match status" value="1"/>
</dbReference>
<organism evidence="19 20">
    <name type="scientific">Cherax quadricarinatus</name>
    <name type="common">Australian red claw crayfish</name>
    <dbReference type="NCBI Taxonomy" id="27406"/>
    <lineage>
        <taxon>Eukaryota</taxon>
        <taxon>Metazoa</taxon>
        <taxon>Ecdysozoa</taxon>
        <taxon>Arthropoda</taxon>
        <taxon>Crustacea</taxon>
        <taxon>Multicrustacea</taxon>
        <taxon>Malacostraca</taxon>
        <taxon>Eumalacostraca</taxon>
        <taxon>Eucarida</taxon>
        <taxon>Decapoda</taxon>
        <taxon>Pleocyemata</taxon>
        <taxon>Astacidea</taxon>
        <taxon>Parastacoidea</taxon>
        <taxon>Parastacidae</taxon>
        <taxon>Cherax</taxon>
    </lineage>
</organism>
<evidence type="ECO:0000256" key="4">
    <source>
        <dbReference type="ARBA" id="ARBA00022490"/>
    </source>
</evidence>
<dbReference type="GO" id="GO:0006695">
    <property type="term" value="P:cholesterol biosynthetic process"/>
    <property type="evidence" value="ECO:0007669"/>
    <property type="project" value="UniProtKB-KW"/>
</dbReference>
<evidence type="ECO:0000256" key="14">
    <source>
        <dbReference type="ARBA" id="ARBA00023098"/>
    </source>
</evidence>
<keyword evidence="9" id="KW-0418">Kinase</keyword>
<evidence type="ECO:0000256" key="10">
    <source>
        <dbReference type="ARBA" id="ARBA00022778"/>
    </source>
</evidence>
<evidence type="ECO:0000256" key="18">
    <source>
        <dbReference type="PIRSR" id="PIRSR036639-1"/>
    </source>
</evidence>
<keyword evidence="16" id="KW-0753">Steroid metabolism</keyword>
<evidence type="ECO:0000256" key="15">
    <source>
        <dbReference type="ARBA" id="ARBA00023166"/>
    </source>
</evidence>
<protein>
    <recommendedName>
        <fullName evidence="17">Phosphomevalonate kinase</fullName>
        <ecNumber evidence="3">2.7.4.2</ecNumber>
    </recommendedName>
</protein>
<evidence type="ECO:0000256" key="6">
    <source>
        <dbReference type="ARBA" id="ARBA00022548"/>
    </source>
</evidence>
<keyword evidence="6" id="KW-0153">Cholesterol metabolism</keyword>
<feature type="binding site" evidence="18">
    <location>
        <position position="170"/>
    </location>
    <ligand>
        <name>substrate</name>
    </ligand>
</feature>
<evidence type="ECO:0000256" key="11">
    <source>
        <dbReference type="ARBA" id="ARBA00022840"/>
    </source>
</evidence>
<dbReference type="Pfam" id="PF04275">
    <property type="entry name" value="P-mevalo_kinase"/>
    <property type="match status" value="1"/>
</dbReference>
<dbReference type="InterPro" id="IPR027417">
    <property type="entry name" value="P-loop_NTPase"/>
</dbReference>
<evidence type="ECO:0000256" key="9">
    <source>
        <dbReference type="ARBA" id="ARBA00022777"/>
    </source>
</evidence>
<keyword evidence="20" id="KW-1185">Reference proteome</keyword>
<proteinExistence type="predicted"/>
<keyword evidence="10" id="KW-0152">Cholesterol biosynthesis</keyword>
<dbReference type="GO" id="GO:0005829">
    <property type="term" value="C:cytosol"/>
    <property type="evidence" value="ECO:0007669"/>
    <property type="project" value="UniProtKB-SubCell"/>
</dbReference>
<comment type="subcellular location">
    <subcellularLocation>
        <location evidence="1">Cytoplasm</location>
        <location evidence="1">Cytosol</location>
    </subcellularLocation>
</comment>
<dbReference type="EC" id="2.7.4.2" evidence="3"/>
<evidence type="ECO:0000313" key="19">
    <source>
        <dbReference type="EMBL" id="KAK8743213.1"/>
    </source>
</evidence>
<evidence type="ECO:0000256" key="12">
    <source>
        <dbReference type="ARBA" id="ARBA00022955"/>
    </source>
</evidence>
<dbReference type="Gene3D" id="3.40.50.300">
    <property type="entry name" value="P-loop containing nucleotide triphosphate hydrolases"/>
    <property type="match status" value="1"/>
</dbReference>
<evidence type="ECO:0000256" key="2">
    <source>
        <dbReference type="ARBA" id="ARBA00005017"/>
    </source>
</evidence>
<dbReference type="Proteomes" id="UP001445076">
    <property type="component" value="Unassembled WGS sequence"/>
</dbReference>
<accession>A0AAW0XV81</accession>
<keyword evidence="5" id="KW-0444">Lipid biosynthesis</keyword>
<gene>
    <name evidence="19" type="ORF">OTU49_001309</name>
</gene>
<keyword evidence="8 18" id="KW-0547">Nucleotide-binding</keyword>
<dbReference type="AlphaFoldDB" id="A0AAW0XV81"/>
<keyword evidence="4" id="KW-0963">Cytoplasm</keyword>